<proteinExistence type="predicted"/>
<evidence type="ECO:0000313" key="2">
    <source>
        <dbReference type="Proteomes" id="UP001157502"/>
    </source>
</evidence>
<evidence type="ECO:0000313" key="1">
    <source>
        <dbReference type="EMBL" id="KAJ7985196.1"/>
    </source>
</evidence>
<comment type="caution">
    <text evidence="1">The sequence shown here is derived from an EMBL/GenBank/DDBJ whole genome shotgun (WGS) entry which is preliminary data.</text>
</comment>
<keyword evidence="2" id="KW-1185">Reference proteome</keyword>
<sequence length="87" mass="10036">MLSIWSRLEQFHLMHAKPPFVNWYVGEGMEEAVFSEAREEMAALEKDYEEVGADSGDCSEEVDVFYWQSPSGAPSCRVGMEFWKIHN</sequence>
<dbReference type="EMBL" id="CM055763">
    <property type="protein sequence ID" value="KAJ7985196.1"/>
    <property type="molecule type" value="Genomic_DNA"/>
</dbReference>
<protein>
    <submittedName>
        <fullName evidence="1">Uncharacterized protein</fullName>
    </submittedName>
</protein>
<name>A0ACC2F1I2_DALPE</name>
<accession>A0ACC2F1I2</accession>
<organism evidence="1 2">
    <name type="scientific">Dallia pectoralis</name>
    <name type="common">Alaska blackfish</name>
    <dbReference type="NCBI Taxonomy" id="75939"/>
    <lineage>
        <taxon>Eukaryota</taxon>
        <taxon>Metazoa</taxon>
        <taxon>Chordata</taxon>
        <taxon>Craniata</taxon>
        <taxon>Vertebrata</taxon>
        <taxon>Euteleostomi</taxon>
        <taxon>Actinopterygii</taxon>
        <taxon>Neopterygii</taxon>
        <taxon>Teleostei</taxon>
        <taxon>Protacanthopterygii</taxon>
        <taxon>Esociformes</taxon>
        <taxon>Umbridae</taxon>
        <taxon>Dallia</taxon>
    </lineage>
</organism>
<reference evidence="1" key="1">
    <citation type="submission" date="2021-05" db="EMBL/GenBank/DDBJ databases">
        <authorList>
            <person name="Pan Q."/>
            <person name="Jouanno E."/>
            <person name="Zahm M."/>
            <person name="Klopp C."/>
            <person name="Cabau C."/>
            <person name="Louis A."/>
            <person name="Berthelot C."/>
            <person name="Parey E."/>
            <person name="Roest Crollius H."/>
            <person name="Montfort J."/>
            <person name="Robinson-Rechavi M."/>
            <person name="Bouchez O."/>
            <person name="Lampietro C."/>
            <person name="Lopez Roques C."/>
            <person name="Donnadieu C."/>
            <person name="Postlethwait J."/>
            <person name="Bobe J."/>
            <person name="Dillon D."/>
            <person name="Chandos A."/>
            <person name="von Hippel F."/>
            <person name="Guiguen Y."/>
        </authorList>
    </citation>
    <scope>NUCLEOTIDE SEQUENCE</scope>
    <source>
        <strain evidence="1">YG-Jan2019</strain>
    </source>
</reference>
<gene>
    <name evidence="1" type="ORF">DPEC_G00349570</name>
</gene>
<dbReference type="Proteomes" id="UP001157502">
    <property type="component" value="Chromosome 36"/>
</dbReference>